<dbReference type="Proteomes" id="UP000550729">
    <property type="component" value="Unassembled WGS sequence"/>
</dbReference>
<sequence length="403" mass="43478">MTVILLDPLRPEVLPLGAMKFVVGPVLVTEDVHPTTLWALQQASAAPVADDGDPLTVLLSTDRNHPLVRARVDRGEVLIAVQRHSGDALIEAVALMDTLRRTGPWESKQTHDSLRRYLLEEVYELLDAIDVGTQADLREELGDLLLQVLFHARIAADDPTSPFDIDDVARSFVAKISHRTPGILAGEHSDLETQIREWEERKAAEKQRGSVLDGIATTAPALALAQKVLERLAASGFPKPEVDPELLSVTVEVGGRSTEDITRQRVLDLMDRVYAAEASAQAVAEKLDSPQAWLHHLGVADGYAAQQNSGPGGQPQAPHQPAPAVAAPQPAEPHPTAPEPTADDYDGDIEQVDEAPADESGSETTELDDEVSIDDYYGSESIETSGPDDAHPHAPNVTRTTSD</sequence>
<evidence type="ECO:0000259" key="2">
    <source>
        <dbReference type="Pfam" id="PF03819"/>
    </source>
</evidence>
<dbReference type="AlphaFoldDB" id="A0A848KZY9"/>
<dbReference type="GO" id="GO:0047429">
    <property type="term" value="F:nucleoside triphosphate diphosphatase activity"/>
    <property type="evidence" value="ECO:0007669"/>
    <property type="project" value="TreeGrafter"/>
</dbReference>
<protein>
    <submittedName>
        <fullName evidence="3">MazG family protein</fullName>
    </submittedName>
</protein>
<dbReference type="GO" id="GO:0006203">
    <property type="term" value="P:dGTP catabolic process"/>
    <property type="evidence" value="ECO:0007669"/>
    <property type="project" value="TreeGrafter"/>
</dbReference>
<dbReference type="PANTHER" id="PTHR30522">
    <property type="entry name" value="NUCLEOSIDE TRIPHOSPHATE PYROPHOSPHOHYDROLASE"/>
    <property type="match status" value="1"/>
</dbReference>
<feature type="compositionally biased region" description="Low complexity" evidence="1">
    <location>
        <begin position="314"/>
        <end position="329"/>
    </location>
</feature>
<dbReference type="Gene3D" id="1.10.287.1080">
    <property type="entry name" value="MazG-like"/>
    <property type="match status" value="1"/>
</dbReference>
<dbReference type="GO" id="GO:0046081">
    <property type="term" value="P:dUTP catabolic process"/>
    <property type="evidence" value="ECO:0007669"/>
    <property type="project" value="TreeGrafter"/>
</dbReference>
<dbReference type="InterPro" id="IPR004518">
    <property type="entry name" value="MazG-like_dom"/>
</dbReference>
<feature type="domain" description="NTP pyrophosphohydrolase MazG-like" evidence="2">
    <location>
        <begin position="109"/>
        <end position="182"/>
    </location>
</feature>
<dbReference type="GO" id="GO:0046052">
    <property type="term" value="P:UTP catabolic process"/>
    <property type="evidence" value="ECO:0007669"/>
    <property type="project" value="TreeGrafter"/>
</dbReference>
<gene>
    <name evidence="3" type="ORF">HH308_22500</name>
</gene>
<dbReference type="EMBL" id="JABBNB010000029">
    <property type="protein sequence ID" value="NMO03989.1"/>
    <property type="molecule type" value="Genomic_DNA"/>
</dbReference>
<evidence type="ECO:0000313" key="3">
    <source>
        <dbReference type="EMBL" id="NMO03989.1"/>
    </source>
</evidence>
<feature type="compositionally biased region" description="Acidic residues" evidence="1">
    <location>
        <begin position="341"/>
        <end position="373"/>
    </location>
</feature>
<dbReference type="GO" id="GO:0046061">
    <property type="term" value="P:dATP catabolic process"/>
    <property type="evidence" value="ECO:0007669"/>
    <property type="project" value="TreeGrafter"/>
</dbReference>
<accession>A0A848KZY9</accession>
<dbReference type="InterPro" id="IPR048015">
    <property type="entry name" value="NTP-PPase_MazG-like_N"/>
</dbReference>
<keyword evidence="4" id="KW-1185">Reference proteome</keyword>
<dbReference type="CDD" id="cd11528">
    <property type="entry name" value="NTP-PPase_MazG_Nterm"/>
    <property type="match status" value="1"/>
</dbReference>
<comment type="caution">
    <text evidence="3">The sequence shown here is derived from an EMBL/GenBank/DDBJ whole genome shotgun (WGS) entry which is preliminary data.</text>
</comment>
<evidence type="ECO:0000256" key="1">
    <source>
        <dbReference type="SAM" id="MobiDB-lite"/>
    </source>
</evidence>
<reference evidence="3 4" key="1">
    <citation type="submission" date="2020-04" db="EMBL/GenBank/DDBJ databases">
        <title>Gordonia sp. nov. TBRC 11910.</title>
        <authorList>
            <person name="Suriyachadkun C."/>
        </authorList>
    </citation>
    <scope>NUCLEOTIDE SEQUENCE [LARGE SCALE GENOMIC DNA]</scope>
    <source>
        <strain evidence="3 4">TBRC 11910</strain>
    </source>
</reference>
<dbReference type="GO" id="GO:0046047">
    <property type="term" value="P:TTP catabolic process"/>
    <property type="evidence" value="ECO:0007669"/>
    <property type="project" value="TreeGrafter"/>
</dbReference>
<dbReference type="GO" id="GO:0046076">
    <property type="term" value="P:dTTP catabolic process"/>
    <property type="evidence" value="ECO:0007669"/>
    <property type="project" value="TreeGrafter"/>
</dbReference>
<dbReference type="RefSeq" id="WP_170196488.1">
    <property type="nucleotide sequence ID" value="NZ_JABBNB010000029.1"/>
</dbReference>
<feature type="region of interest" description="Disordered" evidence="1">
    <location>
        <begin position="303"/>
        <end position="403"/>
    </location>
</feature>
<dbReference type="InterPro" id="IPR011551">
    <property type="entry name" value="NTP_PyrPHydrolase_MazG"/>
</dbReference>
<evidence type="ECO:0000313" key="4">
    <source>
        <dbReference type="Proteomes" id="UP000550729"/>
    </source>
</evidence>
<dbReference type="SUPFAM" id="SSF101386">
    <property type="entry name" value="all-alpha NTP pyrophosphatases"/>
    <property type="match status" value="1"/>
</dbReference>
<proteinExistence type="predicted"/>
<name>A0A848KZY9_9ACTN</name>
<dbReference type="Pfam" id="PF03819">
    <property type="entry name" value="MazG"/>
    <property type="match status" value="1"/>
</dbReference>
<dbReference type="PANTHER" id="PTHR30522:SF0">
    <property type="entry name" value="NUCLEOSIDE TRIPHOSPHATE PYROPHOSPHOHYDROLASE"/>
    <property type="match status" value="1"/>
</dbReference>
<organism evidence="3 4">
    <name type="scientific">Gordonia asplenii</name>
    <dbReference type="NCBI Taxonomy" id="2725283"/>
    <lineage>
        <taxon>Bacteria</taxon>
        <taxon>Bacillati</taxon>
        <taxon>Actinomycetota</taxon>
        <taxon>Actinomycetes</taxon>
        <taxon>Mycobacteriales</taxon>
        <taxon>Gordoniaceae</taxon>
        <taxon>Gordonia</taxon>
    </lineage>
</organism>